<proteinExistence type="predicted"/>
<dbReference type="GO" id="GO:0016740">
    <property type="term" value="F:transferase activity"/>
    <property type="evidence" value="ECO:0007669"/>
    <property type="project" value="UniProtKB-KW"/>
</dbReference>
<dbReference type="PANTHER" id="PTHR36451">
    <property type="entry name" value="PAPS-DEPENDENT SULFOTRANSFERASE STF3"/>
    <property type="match status" value="1"/>
</dbReference>
<comment type="caution">
    <text evidence="1">The sequence shown here is derived from an EMBL/GenBank/DDBJ whole genome shotgun (WGS) entry which is preliminary data.</text>
</comment>
<dbReference type="SUPFAM" id="SSF52540">
    <property type="entry name" value="P-loop containing nucleoside triphosphate hydrolases"/>
    <property type="match status" value="1"/>
</dbReference>
<accession>A0ABU2WHN5</accession>
<dbReference type="InterPro" id="IPR027417">
    <property type="entry name" value="P-loop_NTPase"/>
</dbReference>
<dbReference type="RefSeq" id="WP_311364781.1">
    <property type="nucleotide sequence ID" value="NZ_JAVRIC010000009.1"/>
</dbReference>
<gene>
    <name evidence="1" type="ORF">RM530_08415</name>
</gene>
<evidence type="ECO:0000313" key="2">
    <source>
        <dbReference type="Proteomes" id="UP001254608"/>
    </source>
</evidence>
<dbReference type="EMBL" id="JAVRIC010000009">
    <property type="protein sequence ID" value="MDT0497387.1"/>
    <property type="molecule type" value="Genomic_DNA"/>
</dbReference>
<evidence type="ECO:0000313" key="1">
    <source>
        <dbReference type="EMBL" id="MDT0497387.1"/>
    </source>
</evidence>
<sequence>MVEPTALKTDQYRNLASRLLLSRQWKNQHLIPLEQPLPLKMLVRAISLSMMRGKIDDIQIKAPIFIIGTPRCGSTMLQEILSTHEDIAYFTHAMDVFVDPRTFKAADWLRRTLRLDVRGERYLKDSVMVDGSSPSEAMRFWGECLKFEPFSLAPRRMRASDLQQQDIDRLYDGIKHVIDCFRESGGHRFLNKSPALLTEILLLQDLFPDARFVYLVRDGRMVANSLLKLYRLQREQDLKTRHPYFKDQAFVPYPRVTGLSEHAAQYGLEDVRTTAHVWDASVKFINEVRPQIRHFHEVRYEDVLANPRSEINRIFKFCGLPKIKRGKPKLDGLLAKVGVLHHKNSYGSFDVVESIAGDSLRQYGYLS</sequence>
<dbReference type="Gene3D" id="3.40.50.300">
    <property type="entry name" value="P-loop containing nucleotide triphosphate hydrolases"/>
    <property type="match status" value="1"/>
</dbReference>
<name>A0ABU2WHN5_9GAMM</name>
<reference evidence="1 2" key="1">
    <citation type="submission" date="2023-09" db="EMBL/GenBank/DDBJ databases">
        <authorList>
            <person name="Rey-Velasco X."/>
        </authorList>
    </citation>
    <scope>NUCLEOTIDE SEQUENCE [LARGE SCALE GENOMIC DNA]</scope>
    <source>
        <strain evidence="1 2">W345</strain>
    </source>
</reference>
<dbReference type="InterPro" id="IPR052736">
    <property type="entry name" value="Stf3_sulfotransferase"/>
</dbReference>
<dbReference type="PANTHER" id="PTHR36451:SF1">
    <property type="entry name" value="OMEGA-HYDROXY-BETA-DIHYDROMENAQUINONE-9 SULFOTRANSFERASE STF3"/>
    <property type="match status" value="1"/>
</dbReference>
<keyword evidence="2" id="KW-1185">Reference proteome</keyword>
<keyword evidence="1" id="KW-0808">Transferase</keyword>
<dbReference type="Proteomes" id="UP001254608">
    <property type="component" value="Unassembled WGS sequence"/>
</dbReference>
<organism evidence="1 2">
    <name type="scientific">Banduia mediterranea</name>
    <dbReference type="NCBI Taxonomy" id="3075609"/>
    <lineage>
        <taxon>Bacteria</taxon>
        <taxon>Pseudomonadati</taxon>
        <taxon>Pseudomonadota</taxon>
        <taxon>Gammaproteobacteria</taxon>
        <taxon>Nevskiales</taxon>
        <taxon>Algiphilaceae</taxon>
        <taxon>Banduia</taxon>
    </lineage>
</organism>
<dbReference type="Pfam" id="PF13469">
    <property type="entry name" value="Sulfotransfer_3"/>
    <property type="match status" value="1"/>
</dbReference>
<dbReference type="EC" id="2.8.2.-" evidence="1"/>
<protein>
    <submittedName>
        <fullName evidence="1">Sulfotransferase</fullName>
        <ecNumber evidence="1">2.8.2.-</ecNumber>
    </submittedName>
</protein>